<dbReference type="PANTHER" id="PTHR13847">
    <property type="entry name" value="SARCOSINE DEHYDROGENASE-RELATED"/>
    <property type="match status" value="1"/>
</dbReference>
<evidence type="ECO:0000313" key="2">
    <source>
        <dbReference type="EMBL" id="CAB4546613.1"/>
    </source>
</evidence>
<name>A0A6J6C831_9ZZZZ</name>
<protein>
    <submittedName>
        <fullName evidence="2">Unannotated protein</fullName>
    </submittedName>
</protein>
<dbReference type="GO" id="GO:0005737">
    <property type="term" value="C:cytoplasm"/>
    <property type="evidence" value="ECO:0007669"/>
    <property type="project" value="TreeGrafter"/>
</dbReference>
<dbReference type="AlphaFoldDB" id="A0A6J6C831"/>
<dbReference type="EMBL" id="CAEZSR010000016">
    <property type="protein sequence ID" value="CAB4546613.1"/>
    <property type="molecule type" value="Genomic_DNA"/>
</dbReference>
<dbReference type="SUPFAM" id="SSF51905">
    <property type="entry name" value="FAD/NAD(P)-binding domain"/>
    <property type="match status" value="1"/>
</dbReference>
<evidence type="ECO:0000259" key="1">
    <source>
        <dbReference type="Pfam" id="PF01266"/>
    </source>
</evidence>
<dbReference type="Gene3D" id="3.30.9.10">
    <property type="entry name" value="D-Amino Acid Oxidase, subunit A, domain 2"/>
    <property type="match status" value="1"/>
</dbReference>
<dbReference type="Pfam" id="PF01266">
    <property type="entry name" value="DAO"/>
    <property type="match status" value="1"/>
</dbReference>
<organism evidence="2">
    <name type="scientific">freshwater metagenome</name>
    <dbReference type="NCBI Taxonomy" id="449393"/>
    <lineage>
        <taxon>unclassified sequences</taxon>
        <taxon>metagenomes</taxon>
        <taxon>ecological metagenomes</taxon>
    </lineage>
</organism>
<accession>A0A6J6C831</accession>
<sequence>MQLRSLSLWHDTLPDDDQLVARAGLPGDTDVDVAIIGAGYTGLWTAYYLRRRNPDMRIAVIESQVAGFGASGRNGGWCSALLPMGFEAMAATHGRDGASRLQREMYATVDEVGRVAEAEGIDCHFAKGGTLRAARNPAHVGRMQSEVAEARAYGFGEEDVRWLDADEASAVIGMTDVVGGVYTPHCAAIHPARLARGLARVVEASGVSIYEDTRVTAIEPHRVVTTRGVVRADHVVRATEAFTATLPGQRRRMIPIYSLMIATEPLPTSFWDQVGLRRRETFSDGRRLVIYGQRTADDRFAFGGRGAPYHFASRIRPEYDRNDRTHQEIHRTLVELFPAIADARITHRWGGPVGAPRDWYCSVGHDRATGLAWAGGYVGDGVGTTNLAGRTLCDLISGDATDLTDLPWVGHHSRSWEPEPLRWIGINAMVRLPMGADAYEAKHQRPERFRSAILDRVLGH</sequence>
<dbReference type="InterPro" id="IPR036188">
    <property type="entry name" value="FAD/NAD-bd_sf"/>
</dbReference>
<dbReference type="PANTHER" id="PTHR13847:SF285">
    <property type="entry name" value="FAD DEPENDENT OXIDOREDUCTASE DOMAIN-CONTAINING PROTEIN"/>
    <property type="match status" value="1"/>
</dbReference>
<gene>
    <name evidence="2" type="ORF">UFOPK1493_00729</name>
</gene>
<dbReference type="Gene3D" id="3.50.50.60">
    <property type="entry name" value="FAD/NAD(P)-binding domain"/>
    <property type="match status" value="1"/>
</dbReference>
<dbReference type="InterPro" id="IPR006076">
    <property type="entry name" value="FAD-dep_OxRdtase"/>
</dbReference>
<feature type="domain" description="FAD dependent oxidoreductase" evidence="1">
    <location>
        <begin position="32"/>
        <end position="395"/>
    </location>
</feature>
<reference evidence="2" key="1">
    <citation type="submission" date="2020-05" db="EMBL/GenBank/DDBJ databases">
        <authorList>
            <person name="Chiriac C."/>
            <person name="Salcher M."/>
            <person name="Ghai R."/>
            <person name="Kavagutti S V."/>
        </authorList>
    </citation>
    <scope>NUCLEOTIDE SEQUENCE</scope>
</reference>
<proteinExistence type="predicted"/>